<reference evidence="1" key="2">
    <citation type="submission" date="2015-11" db="EMBL/GenBank/DDBJ databases">
        <authorList>
            <person name="Zhang Y."/>
            <person name="Guo Z."/>
        </authorList>
    </citation>
    <scope>NUCLEOTIDE SEQUENCE</scope>
</reference>
<evidence type="ECO:0000313" key="2">
    <source>
        <dbReference type="Proteomes" id="UP000017246"/>
    </source>
</evidence>
<dbReference type="Proteomes" id="UP000017246">
    <property type="component" value="Unassembled WGS sequence"/>
</dbReference>
<name>A0A0S4MN70_ECHMU</name>
<protein>
    <submittedName>
        <fullName evidence="1">Integrator complex subunit 8</fullName>
    </submittedName>
</protein>
<reference evidence="1" key="1">
    <citation type="journal article" date="2013" name="Nature">
        <title>The genomes of four tapeworm species reveal adaptations to parasitism.</title>
        <authorList>
            <person name="Tsai I.J."/>
            <person name="Zarowiecki M."/>
            <person name="Holroyd N."/>
            <person name="Garciarrubio A."/>
            <person name="Sanchez-Flores A."/>
            <person name="Brooks K.L."/>
            <person name="Tracey A."/>
            <person name="Bobes R.J."/>
            <person name="Fragoso G."/>
            <person name="Sciutto E."/>
            <person name="Aslett M."/>
            <person name="Beasley H."/>
            <person name="Bennett H.M."/>
            <person name="Cai J."/>
            <person name="Camicia F."/>
            <person name="Clark R."/>
            <person name="Cucher M."/>
            <person name="De Silva N."/>
            <person name="Day T.A."/>
            <person name="Deplazes P."/>
            <person name="Estrada K."/>
            <person name="Fernandez C."/>
            <person name="Holland P.W."/>
            <person name="Hou J."/>
            <person name="Hu S."/>
            <person name="Huckvale T."/>
            <person name="Hung S.S."/>
            <person name="Kamenetzky L."/>
            <person name="Keane J.A."/>
            <person name="Kiss F."/>
            <person name="Koziol U."/>
            <person name="Lambert O."/>
            <person name="Liu K."/>
            <person name="Luo X."/>
            <person name="Luo Y."/>
            <person name="Macchiaroli N."/>
            <person name="Nichol S."/>
            <person name="Paps J."/>
            <person name="Parkinson J."/>
            <person name="Pouchkina-Stantcheva N."/>
            <person name="Riddiford N."/>
            <person name="Rosenzvit M."/>
            <person name="Salinas G."/>
            <person name="Wasmuth J.D."/>
            <person name="Zamanian M."/>
            <person name="Zheng Y."/>
            <person name="Cai X."/>
            <person name="Soberon X."/>
            <person name="Olson P.D."/>
            <person name="Laclette J.P."/>
            <person name="Brehm K."/>
            <person name="Berriman M."/>
            <person name="Garciarrubio A."/>
            <person name="Bobes R.J."/>
            <person name="Fragoso G."/>
            <person name="Sanchez-Flores A."/>
            <person name="Estrada K."/>
            <person name="Cevallos M.A."/>
            <person name="Morett E."/>
            <person name="Gonzalez V."/>
            <person name="Portillo T."/>
            <person name="Ochoa-Leyva A."/>
            <person name="Jose M.V."/>
            <person name="Sciutto E."/>
            <person name="Landa A."/>
            <person name="Jimenez L."/>
            <person name="Valdes V."/>
            <person name="Carrero J.C."/>
            <person name="Larralde C."/>
            <person name="Morales-Montor J."/>
            <person name="Limon-Lason J."/>
            <person name="Soberon X."/>
            <person name="Laclette J.P."/>
        </authorList>
    </citation>
    <scope>NUCLEOTIDE SEQUENCE [LARGE SCALE GENOMIC DNA]</scope>
</reference>
<dbReference type="AlphaFoldDB" id="A0A0S4MN70"/>
<accession>A0A0S4MN70</accession>
<proteinExistence type="predicted"/>
<sequence>MAFISASRLMNRRVEGRSHKCHLYLLHQCKNPLSQPHGFQQISVCSFATRAGAADTEKRTIRDHLQNPVKKELPVRRKRSRTVYITASFSPLVLVKSRGLCVYAVWAGSPSVITKIHTRANTGTSSILDVKCCLQCEKGKEVEAEKPGIMAKACTCQVSQGTLRNTCGDDSVQQFTGLHWRSDSPLSIWIHQGCTDHHGLQAIKSLRCDGNLALPYTFN</sequence>
<dbReference type="EMBL" id="LN902847">
    <property type="protein sequence ID" value="CUT99721.1"/>
    <property type="molecule type" value="Genomic_DNA"/>
</dbReference>
<evidence type="ECO:0000313" key="1">
    <source>
        <dbReference type="EMBL" id="CUT99721.1"/>
    </source>
</evidence>
<keyword evidence="2" id="KW-1185">Reference proteome</keyword>
<organism evidence="1 2">
    <name type="scientific">Echinococcus multilocularis</name>
    <name type="common">Fox tapeworm</name>
    <dbReference type="NCBI Taxonomy" id="6211"/>
    <lineage>
        <taxon>Eukaryota</taxon>
        <taxon>Metazoa</taxon>
        <taxon>Spiralia</taxon>
        <taxon>Lophotrochozoa</taxon>
        <taxon>Platyhelminthes</taxon>
        <taxon>Cestoda</taxon>
        <taxon>Eucestoda</taxon>
        <taxon>Cyclophyllidea</taxon>
        <taxon>Taeniidae</taxon>
        <taxon>Echinococcus</taxon>
    </lineage>
</organism>